<reference evidence="1" key="2">
    <citation type="submission" date="2020-11" db="EMBL/GenBank/DDBJ databases">
        <authorList>
            <person name="McCartney M.A."/>
            <person name="Auch B."/>
            <person name="Kono T."/>
            <person name="Mallez S."/>
            <person name="Becker A."/>
            <person name="Gohl D.M."/>
            <person name="Silverstein K.A.T."/>
            <person name="Koren S."/>
            <person name="Bechman K.B."/>
            <person name="Herman A."/>
            <person name="Abrahante J.E."/>
            <person name="Garbe J."/>
        </authorList>
    </citation>
    <scope>NUCLEOTIDE SEQUENCE</scope>
    <source>
        <strain evidence="1">Duluth1</strain>
        <tissue evidence="1">Whole animal</tissue>
    </source>
</reference>
<evidence type="ECO:0000313" key="1">
    <source>
        <dbReference type="EMBL" id="KAH3724087.1"/>
    </source>
</evidence>
<comment type="caution">
    <text evidence="1">The sequence shown here is derived from an EMBL/GenBank/DDBJ whole genome shotgun (WGS) entry which is preliminary data.</text>
</comment>
<proteinExistence type="predicted"/>
<keyword evidence="2" id="KW-1185">Reference proteome</keyword>
<protein>
    <submittedName>
        <fullName evidence="1">Uncharacterized protein</fullName>
    </submittedName>
</protein>
<dbReference type="EMBL" id="JAIWYP010000012">
    <property type="protein sequence ID" value="KAH3724087.1"/>
    <property type="molecule type" value="Genomic_DNA"/>
</dbReference>
<evidence type="ECO:0000313" key="2">
    <source>
        <dbReference type="Proteomes" id="UP000828390"/>
    </source>
</evidence>
<accession>A0A9D4CGI2</accession>
<dbReference type="AlphaFoldDB" id="A0A9D4CGI2"/>
<reference evidence="1" key="1">
    <citation type="journal article" date="2019" name="bioRxiv">
        <title>The Genome of the Zebra Mussel, Dreissena polymorpha: A Resource for Invasive Species Research.</title>
        <authorList>
            <person name="McCartney M.A."/>
            <person name="Auch B."/>
            <person name="Kono T."/>
            <person name="Mallez S."/>
            <person name="Zhang Y."/>
            <person name="Obille A."/>
            <person name="Becker A."/>
            <person name="Abrahante J.E."/>
            <person name="Garbe J."/>
            <person name="Badalamenti J.P."/>
            <person name="Herman A."/>
            <person name="Mangelson H."/>
            <person name="Liachko I."/>
            <person name="Sullivan S."/>
            <person name="Sone E.D."/>
            <person name="Koren S."/>
            <person name="Silverstein K.A.T."/>
            <person name="Beckman K.B."/>
            <person name="Gohl D.M."/>
        </authorList>
    </citation>
    <scope>NUCLEOTIDE SEQUENCE</scope>
    <source>
        <strain evidence="1">Duluth1</strain>
        <tissue evidence="1">Whole animal</tissue>
    </source>
</reference>
<dbReference type="Proteomes" id="UP000828390">
    <property type="component" value="Unassembled WGS sequence"/>
</dbReference>
<sequence length="57" mass="6331">MAKVLCDFQDVFAIEHSIDTGMAKTVKQKIRRTHACLAGEDEAHLKILLDAGVKVHQ</sequence>
<name>A0A9D4CGI2_DREPO</name>
<organism evidence="1 2">
    <name type="scientific">Dreissena polymorpha</name>
    <name type="common">Zebra mussel</name>
    <name type="synonym">Mytilus polymorpha</name>
    <dbReference type="NCBI Taxonomy" id="45954"/>
    <lineage>
        <taxon>Eukaryota</taxon>
        <taxon>Metazoa</taxon>
        <taxon>Spiralia</taxon>
        <taxon>Lophotrochozoa</taxon>
        <taxon>Mollusca</taxon>
        <taxon>Bivalvia</taxon>
        <taxon>Autobranchia</taxon>
        <taxon>Heteroconchia</taxon>
        <taxon>Euheterodonta</taxon>
        <taxon>Imparidentia</taxon>
        <taxon>Neoheterodontei</taxon>
        <taxon>Myida</taxon>
        <taxon>Dreissenoidea</taxon>
        <taxon>Dreissenidae</taxon>
        <taxon>Dreissena</taxon>
    </lineage>
</organism>
<gene>
    <name evidence="1" type="ORF">DPMN_049889</name>
</gene>